<name>A0A8H7CYL6_9AGAR</name>
<dbReference type="AlphaFoldDB" id="A0A8H7CYL6"/>
<evidence type="ECO:0000313" key="2">
    <source>
        <dbReference type="EMBL" id="KAF7355404.1"/>
    </source>
</evidence>
<evidence type="ECO:0000256" key="1">
    <source>
        <dbReference type="SAM" id="MobiDB-lite"/>
    </source>
</evidence>
<accession>A0A8H7CYL6</accession>
<dbReference type="InterPro" id="IPR023214">
    <property type="entry name" value="HAD_sf"/>
</dbReference>
<dbReference type="Gene3D" id="3.40.50.1000">
    <property type="entry name" value="HAD superfamily/HAD-like"/>
    <property type="match status" value="1"/>
</dbReference>
<dbReference type="SFLD" id="SFLDG01129">
    <property type="entry name" value="C1.5:_HAD__Beta-PGM__Phosphata"/>
    <property type="match status" value="1"/>
</dbReference>
<dbReference type="Pfam" id="PF00702">
    <property type="entry name" value="Hydrolase"/>
    <property type="match status" value="1"/>
</dbReference>
<reference evidence="2" key="1">
    <citation type="submission" date="2020-05" db="EMBL/GenBank/DDBJ databases">
        <title>Mycena genomes resolve the evolution of fungal bioluminescence.</title>
        <authorList>
            <person name="Tsai I.J."/>
        </authorList>
    </citation>
    <scope>NUCLEOTIDE SEQUENCE</scope>
    <source>
        <strain evidence="2">160909Yilan</strain>
    </source>
</reference>
<dbReference type="OrthoDB" id="1065058at2759"/>
<dbReference type="GO" id="GO:0006206">
    <property type="term" value="P:pyrimidine nucleobase metabolic process"/>
    <property type="evidence" value="ECO:0007669"/>
    <property type="project" value="TreeGrafter"/>
</dbReference>
<dbReference type="PANTHER" id="PTHR47438:SF1">
    <property type="entry name" value="PHOSPHATE METABOLISM PROTEIN 8-RELATED"/>
    <property type="match status" value="1"/>
</dbReference>
<dbReference type="PANTHER" id="PTHR47438">
    <property type="entry name" value="PHOSPHATE METABOLISM PROTEIN 8-RELATED"/>
    <property type="match status" value="1"/>
</dbReference>
<dbReference type="Proteomes" id="UP000623467">
    <property type="component" value="Unassembled WGS sequence"/>
</dbReference>
<evidence type="ECO:0000313" key="3">
    <source>
        <dbReference type="Proteomes" id="UP000623467"/>
    </source>
</evidence>
<dbReference type="NCBIfam" id="TIGR01993">
    <property type="entry name" value="Pyr-5-nucltdase"/>
    <property type="match status" value="1"/>
</dbReference>
<dbReference type="SUPFAM" id="SSF56784">
    <property type="entry name" value="HAD-like"/>
    <property type="match status" value="1"/>
</dbReference>
<dbReference type="InterPro" id="IPR010237">
    <property type="entry name" value="Pyr-5-nucltdase"/>
</dbReference>
<dbReference type="InterPro" id="IPR006439">
    <property type="entry name" value="HAD-SF_hydro_IA"/>
</dbReference>
<gene>
    <name evidence="2" type="ORF">MSAN_01457100</name>
</gene>
<dbReference type="InterPro" id="IPR036412">
    <property type="entry name" value="HAD-like_sf"/>
</dbReference>
<sequence>MSVSTEKYTIFLDIDNTLYSASTGISAAMGEKIHDYFVALGLDEAEASALHLKYYTQYGLALRGLILHHDVDPVDFDKKCDGALPLEDLISPNPRLRKLLQDIDRTKANVWALTNAYRPHAERVLRILNLDDQVDGLIFCDYQQPNFACKPDAKYYHDALAKAQVTDVSKCYFVDDNRINVDAARALGWGHVVHFCEAGLVHVEGGKVKEIGSERQVNGDNGVEVIADLEELRRIWPELLYNAPTTVQMEYKPRYAQPFSLEEAKGLDVQTITEVFRDPEIARLQNSLQRLGETQTMLRDYVAATQPNEEVDPEITKAIEENETVMYACLLKRPALPSSVRCSGSQTERISILKMALLDKGIVAGSHYDVPLPSPPVAPAPATTRPAGSVEEDAGVDL</sequence>
<dbReference type="GO" id="GO:0008252">
    <property type="term" value="F:nucleotidase activity"/>
    <property type="evidence" value="ECO:0007669"/>
    <property type="project" value="TreeGrafter"/>
</dbReference>
<dbReference type="Gene3D" id="1.10.150.450">
    <property type="match status" value="1"/>
</dbReference>
<protein>
    <submittedName>
        <fullName evidence="2">Pyrimidine 5-nucleotidase</fullName>
    </submittedName>
</protein>
<dbReference type="SFLD" id="SFLDG01132">
    <property type="entry name" value="C1.5.3:_5'-Nucleotidase_Like"/>
    <property type="match status" value="1"/>
</dbReference>
<keyword evidence="3" id="KW-1185">Reference proteome</keyword>
<dbReference type="SFLD" id="SFLDS00003">
    <property type="entry name" value="Haloacid_Dehalogenase"/>
    <property type="match status" value="1"/>
</dbReference>
<dbReference type="InterPro" id="IPR052791">
    <property type="entry name" value="SSM1_domain"/>
</dbReference>
<dbReference type="EMBL" id="JACAZH010000011">
    <property type="protein sequence ID" value="KAF7355404.1"/>
    <property type="molecule type" value="Genomic_DNA"/>
</dbReference>
<dbReference type="GO" id="GO:0009166">
    <property type="term" value="P:nucleotide catabolic process"/>
    <property type="evidence" value="ECO:0007669"/>
    <property type="project" value="TreeGrafter"/>
</dbReference>
<feature type="region of interest" description="Disordered" evidence="1">
    <location>
        <begin position="374"/>
        <end position="398"/>
    </location>
</feature>
<organism evidence="2 3">
    <name type="scientific">Mycena sanguinolenta</name>
    <dbReference type="NCBI Taxonomy" id="230812"/>
    <lineage>
        <taxon>Eukaryota</taxon>
        <taxon>Fungi</taxon>
        <taxon>Dikarya</taxon>
        <taxon>Basidiomycota</taxon>
        <taxon>Agaricomycotina</taxon>
        <taxon>Agaricomycetes</taxon>
        <taxon>Agaricomycetidae</taxon>
        <taxon>Agaricales</taxon>
        <taxon>Marasmiineae</taxon>
        <taxon>Mycenaceae</taxon>
        <taxon>Mycena</taxon>
    </lineage>
</organism>
<dbReference type="NCBIfam" id="TIGR01509">
    <property type="entry name" value="HAD-SF-IA-v3"/>
    <property type="match status" value="1"/>
</dbReference>
<proteinExistence type="predicted"/>
<comment type="caution">
    <text evidence="2">The sequence shown here is derived from an EMBL/GenBank/DDBJ whole genome shotgun (WGS) entry which is preliminary data.</text>
</comment>